<comment type="caution">
    <text evidence="3">The sequence shown here is derived from an EMBL/GenBank/DDBJ whole genome shotgun (WGS) entry which is preliminary data.</text>
</comment>
<dbReference type="Proteomes" id="UP000604341">
    <property type="component" value="Unassembled WGS sequence"/>
</dbReference>
<dbReference type="RefSeq" id="WP_189070214.1">
    <property type="nucleotide sequence ID" value="NZ_BMPE01000015.1"/>
</dbReference>
<dbReference type="EMBL" id="BMPE01000015">
    <property type="protein sequence ID" value="GGL12821.1"/>
    <property type="molecule type" value="Genomic_DNA"/>
</dbReference>
<name>A0ABQ2FNZ7_9DEIO</name>
<gene>
    <name evidence="3" type="ORF">GCM10010844_34430</name>
</gene>
<protein>
    <submittedName>
        <fullName evidence="3">Uncharacterized protein</fullName>
    </submittedName>
</protein>
<reference evidence="4" key="1">
    <citation type="journal article" date="2019" name="Int. J. Syst. Evol. Microbiol.">
        <title>The Global Catalogue of Microorganisms (GCM) 10K type strain sequencing project: providing services to taxonomists for standard genome sequencing and annotation.</title>
        <authorList>
            <consortium name="The Broad Institute Genomics Platform"/>
            <consortium name="The Broad Institute Genome Sequencing Center for Infectious Disease"/>
            <person name="Wu L."/>
            <person name="Ma J."/>
        </authorList>
    </citation>
    <scope>NUCLEOTIDE SEQUENCE [LARGE SCALE GENOMIC DNA]</scope>
    <source>
        <strain evidence="4">JCM 19173</strain>
    </source>
</reference>
<evidence type="ECO:0000313" key="4">
    <source>
        <dbReference type="Proteomes" id="UP000604341"/>
    </source>
</evidence>
<feature type="region of interest" description="Disordered" evidence="2">
    <location>
        <begin position="219"/>
        <end position="238"/>
    </location>
</feature>
<proteinExistence type="predicted"/>
<keyword evidence="1" id="KW-0175">Coiled coil</keyword>
<accession>A0ABQ2FNZ7</accession>
<sequence>MNGILDLRDAPEFHKILLDFAHRLEPESNGRDVVLASVFTTLRYRDGRDFRYSLDPANFQVEEYDSLVRAVSPINQSSQARRLAYRVRDIEGFWHSPIGTTGIWKDILGLEERDIPEAEKTILESIYQVKQHALLQQHGDDFRAYGAANGLPEGMMTSAYLNRLDTRDPIREHLRALLNGRVPFTRHALKLLRAHAKGWTAHQTEHDQDLTSPKGAHVDVTPRHPHTPIWVTTPAHPPRRRELSAELVESLRPQRTEIMNALPAALQPEAHELFSSLSVEPRCSPTLLATLRDITGEELNERELAARKSAMKRDEVWVTTMVEHWDLLALSLNELQPLRKTRLKEHLTRQRLLPTEWSLLREAWKAATATLDQDTLAAQALPLSIADQRYWHTRRFRLQLHLTADQADLVGRLEEKTLLNMDLPALRTAHSLDKDSMLTDIQIHELRQRHHLIDAVPPEYRDAFRRAVADNNFQPQMRQVLARLASRLNLELETLQAPTLPEDMRSALFHLWAYIAPQVPEMAGALYTALKKGRYTLKEADTLKALATTPLPNDVLPEEARALLLHFAHVWSHNALELREAVEHKRYTPLTYAQLVRHVRDVEIMVQNARTRQQDEERQAALTRQQDREVAFRSAVDLCKQLMARWKAWSPADAQAMLAVQPAELLTCLPHVCGEFQINNKRISLKIEKAVRDWMSARSAGVTGAPS</sequence>
<organism evidence="3 4">
    <name type="scientific">Deinococcus radiotolerans</name>
    <dbReference type="NCBI Taxonomy" id="1309407"/>
    <lineage>
        <taxon>Bacteria</taxon>
        <taxon>Thermotogati</taxon>
        <taxon>Deinococcota</taxon>
        <taxon>Deinococci</taxon>
        <taxon>Deinococcales</taxon>
        <taxon>Deinococcaceae</taxon>
        <taxon>Deinococcus</taxon>
    </lineage>
</organism>
<keyword evidence="4" id="KW-1185">Reference proteome</keyword>
<evidence type="ECO:0000256" key="1">
    <source>
        <dbReference type="SAM" id="Coils"/>
    </source>
</evidence>
<feature type="coiled-coil region" evidence="1">
    <location>
        <begin position="599"/>
        <end position="626"/>
    </location>
</feature>
<evidence type="ECO:0000313" key="3">
    <source>
        <dbReference type="EMBL" id="GGL12821.1"/>
    </source>
</evidence>
<evidence type="ECO:0000256" key="2">
    <source>
        <dbReference type="SAM" id="MobiDB-lite"/>
    </source>
</evidence>